<evidence type="ECO:0000313" key="1">
    <source>
        <dbReference type="EMBL" id="RKP15956.1"/>
    </source>
</evidence>
<dbReference type="AlphaFoldDB" id="A0A4P9Y9U6"/>
<protein>
    <submittedName>
        <fullName evidence="1">Uncharacterized protein</fullName>
    </submittedName>
</protein>
<organism evidence="1 2">
    <name type="scientific">Rozella allomycis (strain CSF55)</name>
    <dbReference type="NCBI Taxonomy" id="988480"/>
    <lineage>
        <taxon>Eukaryota</taxon>
        <taxon>Fungi</taxon>
        <taxon>Fungi incertae sedis</taxon>
        <taxon>Cryptomycota</taxon>
        <taxon>Cryptomycota incertae sedis</taxon>
        <taxon>Rozella</taxon>
    </lineage>
</organism>
<proteinExistence type="predicted"/>
<sequence length="271" mass="31389">MIFRNHTRLAKNFTKVIRRLDSIDLQILFSMITPIKTLNREIYESLKTFRTDYNYLCGDFYLSQQDCVVSEWTIDRSGCNASGRINFYRHVVLEPLNGGKPCPELYKWEDCFVISETDLKDKQCGNYMQLKQIWLTAKCDMDLDFVLSKLSNNNKDSEKVNSLRFWLASSSKLASKIYELSSKSDPACRTKSYNAQRIERISVSQEECCNTGEETVTEELSKPLEEETVVSTFRRSCDPNYYISLVPHKQTDCLSQLWKSCGCTKPFPGKQ</sequence>
<dbReference type="EMBL" id="ML007265">
    <property type="protein sequence ID" value="RKP15956.1"/>
    <property type="molecule type" value="Genomic_DNA"/>
</dbReference>
<accession>A0A4P9Y9U6</accession>
<gene>
    <name evidence="1" type="ORF">ROZALSC1DRAFT_25837</name>
</gene>
<evidence type="ECO:0000313" key="2">
    <source>
        <dbReference type="Proteomes" id="UP000281549"/>
    </source>
</evidence>
<name>A0A4P9Y9U6_ROZAC</name>
<dbReference type="Proteomes" id="UP000281549">
    <property type="component" value="Unassembled WGS sequence"/>
</dbReference>
<reference evidence="2" key="1">
    <citation type="journal article" date="2018" name="Nat. Microbiol.">
        <title>Leveraging single-cell genomics to expand the fungal tree of life.</title>
        <authorList>
            <person name="Ahrendt S.R."/>
            <person name="Quandt C.A."/>
            <person name="Ciobanu D."/>
            <person name="Clum A."/>
            <person name="Salamov A."/>
            <person name="Andreopoulos B."/>
            <person name="Cheng J.F."/>
            <person name="Woyke T."/>
            <person name="Pelin A."/>
            <person name="Henrissat B."/>
            <person name="Reynolds N.K."/>
            <person name="Benny G.L."/>
            <person name="Smith M.E."/>
            <person name="James T.Y."/>
            <person name="Grigoriev I.V."/>
        </authorList>
    </citation>
    <scope>NUCLEOTIDE SEQUENCE [LARGE SCALE GENOMIC DNA]</scope>
    <source>
        <strain evidence="2">CSF55</strain>
    </source>
</reference>
<feature type="non-terminal residue" evidence="1">
    <location>
        <position position="271"/>
    </location>
</feature>